<comment type="caution">
    <text evidence="2">The sequence shown here is derived from an EMBL/GenBank/DDBJ whole genome shotgun (WGS) entry which is preliminary data.</text>
</comment>
<dbReference type="Proteomes" id="UP000179118">
    <property type="component" value="Unassembled WGS sequence"/>
</dbReference>
<organism evidence="2 3">
    <name type="scientific">Candidatus Yonathbacteria bacterium RIFCSPHIGHO2_02_FULL_44_14</name>
    <dbReference type="NCBI Taxonomy" id="1802724"/>
    <lineage>
        <taxon>Bacteria</taxon>
        <taxon>Candidatus Yonathiibacteriota</taxon>
    </lineage>
</organism>
<gene>
    <name evidence="2" type="ORF">A3D51_01340</name>
</gene>
<keyword evidence="1" id="KW-1133">Transmembrane helix</keyword>
<evidence type="ECO:0000313" key="3">
    <source>
        <dbReference type="Proteomes" id="UP000179118"/>
    </source>
</evidence>
<name>A0A1G2S6G6_9BACT</name>
<evidence type="ECO:0000256" key="1">
    <source>
        <dbReference type="SAM" id="Phobius"/>
    </source>
</evidence>
<keyword evidence="1" id="KW-0812">Transmembrane</keyword>
<reference evidence="2 3" key="1">
    <citation type="journal article" date="2016" name="Nat. Commun.">
        <title>Thousands of microbial genomes shed light on interconnected biogeochemical processes in an aquifer system.</title>
        <authorList>
            <person name="Anantharaman K."/>
            <person name="Brown C.T."/>
            <person name="Hug L.A."/>
            <person name="Sharon I."/>
            <person name="Castelle C.J."/>
            <person name="Probst A.J."/>
            <person name="Thomas B.C."/>
            <person name="Singh A."/>
            <person name="Wilkins M.J."/>
            <person name="Karaoz U."/>
            <person name="Brodie E.L."/>
            <person name="Williams K.H."/>
            <person name="Hubbard S.S."/>
            <person name="Banfield J.F."/>
        </authorList>
    </citation>
    <scope>NUCLEOTIDE SEQUENCE [LARGE SCALE GENOMIC DNA]</scope>
</reference>
<dbReference type="AlphaFoldDB" id="A0A1G2S6G6"/>
<evidence type="ECO:0008006" key="4">
    <source>
        <dbReference type="Google" id="ProtNLM"/>
    </source>
</evidence>
<accession>A0A1G2S6G6</accession>
<feature type="transmembrane region" description="Helical" evidence="1">
    <location>
        <begin position="86"/>
        <end position="105"/>
    </location>
</feature>
<dbReference type="EMBL" id="MHUT01000016">
    <property type="protein sequence ID" value="OHA80714.1"/>
    <property type="molecule type" value="Genomic_DNA"/>
</dbReference>
<evidence type="ECO:0000313" key="2">
    <source>
        <dbReference type="EMBL" id="OHA80714.1"/>
    </source>
</evidence>
<sequence>MSAWHIFLSIVLFLICCSYAVLTLIAQDFESSTIEELTFEQHEKFIRSMKNSAKSFTLWRGWLAVVATVIFAIFNSRPLFNGSQSLFIILAMFCASLAAFSFYRYRQI</sequence>
<proteinExistence type="predicted"/>
<protein>
    <recommendedName>
        <fullName evidence="4">DUF3784 domain-containing protein</fullName>
    </recommendedName>
</protein>
<keyword evidence="1" id="KW-0472">Membrane</keyword>
<feature type="transmembrane region" description="Helical" evidence="1">
    <location>
        <begin position="6"/>
        <end position="26"/>
    </location>
</feature>
<feature type="transmembrane region" description="Helical" evidence="1">
    <location>
        <begin position="57"/>
        <end position="74"/>
    </location>
</feature>